<evidence type="ECO:0000313" key="2">
    <source>
        <dbReference type="EMBL" id="CAB4181664.1"/>
    </source>
</evidence>
<evidence type="ECO:0000313" key="3">
    <source>
        <dbReference type="EMBL" id="CAB4198758.1"/>
    </source>
</evidence>
<dbReference type="EMBL" id="LR797263">
    <property type="protein sequence ID" value="CAB4198758.1"/>
    <property type="molecule type" value="Genomic_DNA"/>
</dbReference>
<evidence type="ECO:0000313" key="4">
    <source>
        <dbReference type="EMBL" id="CAB4210416.1"/>
    </source>
</evidence>
<organism evidence="5">
    <name type="scientific">uncultured Caudovirales phage</name>
    <dbReference type="NCBI Taxonomy" id="2100421"/>
    <lineage>
        <taxon>Viruses</taxon>
        <taxon>Duplodnaviria</taxon>
        <taxon>Heunggongvirae</taxon>
        <taxon>Uroviricota</taxon>
        <taxon>Caudoviricetes</taxon>
        <taxon>Peduoviridae</taxon>
        <taxon>Maltschvirus</taxon>
        <taxon>Maltschvirus maltsch</taxon>
    </lineage>
</organism>
<reference evidence="5" key="1">
    <citation type="submission" date="2020-05" db="EMBL/GenBank/DDBJ databases">
        <authorList>
            <person name="Chiriac C."/>
            <person name="Salcher M."/>
            <person name="Ghai R."/>
            <person name="Kavagutti S V."/>
        </authorList>
    </citation>
    <scope>NUCLEOTIDE SEQUENCE</scope>
</reference>
<dbReference type="EMBL" id="LR797011">
    <property type="protein sequence ID" value="CAB4181664.1"/>
    <property type="molecule type" value="Genomic_DNA"/>
</dbReference>
<gene>
    <name evidence="2" type="ORF">UFOVP1075_57</name>
    <name evidence="3" type="ORF">UFOVP1312_49</name>
    <name evidence="4" type="ORF">UFOVP1426_9</name>
    <name evidence="5" type="ORF">UFOVP1522_14</name>
    <name evidence="1" type="ORF">UFOVP989_9</name>
</gene>
<sequence>MSTVLKIALPGFDSKGATPEECAVHSDYPAPKIDSALKHFVNINLVFNSEPPGPTLGSSTLTTILYQAPHDYNYVPQLWLHVEYLLNQAGTTSLTFGPGTAYLGSLTGGDSTFLQVYADTTNYYVAIIKNSGTLPTDVLSVAGTNPNIRLYIMADGVLNK</sequence>
<accession>A0A6J7XAU7</accession>
<proteinExistence type="predicted"/>
<dbReference type="EMBL" id="LR797370">
    <property type="protein sequence ID" value="CAB4210416.1"/>
    <property type="molecule type" value="Genomic_DNA"/>
</dbReference>
<dbReference type="EMBL" id="LR798372">
    <property type="protein sequence ID" value="CAB5227211.1"/>
    <property type="molecule type" value="Genomic_DNA"/>
</dbReference>
<dbReference type="EMBL" id="LR796938">
    <property type="protein sequence ID" value="CAB4176103.1"/>
    <property type="molecule type" value="Genomic_DNA"/>
</dbReference>
<evidence type="ECO:0000313" key="5">
    <source>
        <dbReference type="EMBL" id="CAB5227211.1"/>
    </source>
</evidence>
<evidence type="ECO:0000313" key="1">
    <source>
        <dbReference type="EMBL" id="CAB4176103.1"/>
    </source>
</evidence>
<protein>
    <submittedName>
        <fullName evidence="5">Uncharacterized protein</fullName>
    </submittedName>
</protein>
<name>A0A6J7XAU7_9CAUD</name>